<dbReference type="GO" id="GO:0005737">
    <property type="term" value="C:cytoplasm"/>
    <property type="evidence" value="ECO:0007669"/>
    <property type="project" value="TreeGrafter"/>
</dbReference>
<dbReference type="KEGG" id="mbah:HYN46_05150"/>
<dbReference type="InterPro" id="IPR036291">
    <property type="entry name" value="NAD(P)-bd_dom_sf"/>
</dbReference>
<accession>A0A345P4R8</accession>
<dbReference type="OrthoDB" id="3174087at2"/>
<organism evidence="2 3">
    <name type="scientific">Aquirhabdus parva</name>
    <dbReference type="NCBI Taxonomy" id="2283318"/>
    <lineage>
        <taxon>Bacteria</taxon>
        <taxon>Pseudomonadati</taxon>
        <taxon>Pseudomonadota</taxon>
        <taxon>Gammaproteobacteria</taxon>
        <taxon>Moraxellales</taxon>
        <taxon>Moraxellaceae</taxon>
        <taxon>Aquirhabdus</taxon>
    </lineage>
</organism>
<dbReference type="PANTHER" id="PTHR48079">
    <property type="entry name" value="PROTEIN YEEZ"/>
    <property type="match status" value="1"/>
</dbReference>
<evidence type="ECO:0000313" key="2">
    <source>
        <dbReference type="EMBL" id="AXI02277.1"/>
    </source>
</evidence>
<evidence type="ECO:0000313" key="3">
    <source>
        <dbReference type="Proteomes" id="UP000253940"/>
    </source>
</evidence>
<dbReference type="Pfam" id="PF01370">
    <property type="entry name" value="Epimerase"/>
    <property type="match status" value="1"/>
</dbReference>
<evidence type="ECO:0000259" key="1">
    <source>
        <dbReference type="Pfam" id="PF01370"/>
    </source>
</evidence>
<dbReference type="AlphaFoldDB" id="A0A345P4R8"/>
<dbReference type="PANTHER" id="PTHR48079:SF6">
    <property type="entry name" value="NAD(P)-BINDING DOMAIN-CONTAINING PROTEIN-RELATED"/>
    <property type="match status" value="1"/>
</dbReference>
<name>A0A345P4R8_9GAMM</name>
<sequence>MSSLKGKTVAVTGASGMIGVYICRSLLKAGAHVIGVVRNPAKAAFLAEEGVEFRKADLADTTALTAAFQGCDAVVANAAMYVATKSMMAWEEHEKANLDGTRNVYQAAHDAGVQRIIQISTFGIYRWSILHPMDEHQKQLNGAKRQGGPYRATKQVSEVLGWELAHSLQLDMTALRPSLVYGARDYNTLKPMYRLLKLPFLPLPSITLPFVYAGDIADAVVGAIQNDASIGESYNVCGEGHQFSTFFKALVKAKGYGPKVLAAPLPVAIRTDNSKAERDLGFKNRPIEVALKEIVAEEAA</sequence>
<dbReference type="SUPFAM" id="SSF51735">
    <property type="entry name" value="NAD(P)-binding Rossmann-fold domains"/>
    <property type="match status" value="1"/>
</dbReference>
<dbReference type="InterPro" id="IPR051783">
    <property type="entry name" value="NAD(P)-dependent_oxidoreduct"/>
</dbReference>
<gene>
    <name evidence="2" type="ORF">HYN46_05150</name>
</gene>
<keyword evidence="3" id="KW-1185">Reference proteome</keyword>
<feature type="domain" description="NAD-dependent epimerase/dehydratase" evidence="1">
    <location>
        <begin position="9"/>
        <end position="237"/>
    </location>
</feature>
<reference evidence="2 3" key="1">
    <citation type="submission" date="2018-07" db="EMBL/GenBank/DDBJ databases">
        <title>Genome sequencing of Moraxellaceae gen. HYN0046.</title>
        <authorList>
            <person name="Kim M."/>
            <person name="Yi H."/>
        </authorList>
    </citation>
    <scope>NUCLEOTIDE SEQUENCE [LARGE SCALE GENOMIC DNA]</scope>
    <source>
        <strain evidence="2 3">HYN0046</strain>
    </source>
</reference>
<dbReference type="RefSeq" id="WP_114898387.1">
    <property type="nucleotide sequence ID" value="NZ_CP031222.1"/>
</dbReference>
<dbReference type="Proteomes" id="UP000253940">
    <property type="component" value="Chromosome"/>
</dbReference>
<proteinExistence type="predicted"/>
<dbReference type="EMBL" id="CP031222">
    <property type="protein sequence ID" value="AXI02277.1"/>
    <property type="molecule type" value="Genomic_DNA"/>
</dbReference>
<dbReference type="Gene3D" id="3.40.50.720">
    <property type="entry name" value="NAD(P)-binding Rossmann-like Domain"/>
    <property type="match status" value="1"/>
</dbReference>
<dbReference type="InterPro" id="IPR001509">
    <property type="entry name" value="Epimerase_deHydtase"/>
</dbReference>
<protein>
    <submittedName>
        <fullName evidence="2">NAD(P)-dependent oxidoreductase</fullName>
    </submittedName>
</protein>
<dbReference type="GO" id="GO:0004029">
    <property type="term" value="F:aldehyde dehydrogenase (NAD+) activity"/>
    <property type="evidence" value="ECO:0007669"/>
    <property type="project" value="TreeGrafter"/>
</dbReference>